<gene>
    <name evidence="6" type="ORF">EDC64_102220</name>
</gene>
<dbReference type="PANTHER" id="PTHR14226:SF57">
    <property type="entry name" value="BLR7027 PROTEIN"/>
    <property type="match status" value="1"/>
</dbReference>
<reference evidence="6 7" key="1">
    <citation type="submission" date="2019-03" db="EMBL/GenBank/DDBJ databases">
        <title>Genomic Encyclopedia of Type Strains, Phase IV (KMG-IV): sequencing the most valuable type-strain genomes for metagenomic binning, comparative biology and taxonomic classification.</title>
        <authorList>
            <person name="Goeker M."/>
        </authorList>
    </citation>
    <scope>NUCLEOTIDE SEQUENCE [LARGE SCALE GENOMIC DNA]</scope>
    <source>
        <strain evidence="6 7">DSM 9035</strain>
    </source>
</reference>
<feature type="short sequence motif" description="GXGXXG" evidence="4">
    <location>
        <begin position="28"/>
        <end position="33"/>
    </location>
</feature>
<feature type="active site" description="Nucleophile" evidence="4">
    <location>
        <position position="57"/>
    </location>
</feature>
<dbReference type="GO" id="GO:0016042">
    <property type="term" value="P:lipid catabolic process"/>
    <property type="evidence" value="ECO:0007669"/>
    <property type="project" value="UniProtKB-UniRule"/>
</dbReference>
<dbReference type="Gene3D" id="3.40.1090.10">
    <property type="entry name" value="Cytosolic phospholipase A2 catalytic domain"/>
    <property type="match status" value="2"/>
</dbReference>
<dbReference type="Proteomes" id="UP000294664">
    <property type="component" value="Unassembled WGS sequence"/>
</dbReference>
<proteinExistence type="predicted"/>
<dbReference type="PROSITE" id="PS51635">
    <property type="entry name" value="PNPLA"/>
    <property type="match status" value="1"/>
</dbReference>
<name>A0A4R3M0X3_9HYPH</name>
<dbReference type="RefSeq" id="WP_132030219.1">
    <property type="nucleotide sequence ID" value="NZ_SMAI01000002.1"/>
</dbReference>
<feature type="short sequence motif" description="DGA/G" evidence="4">
    <location>
        <begin position="216"/>
        <end position="218"/>
    </location>
</feature>
<dbReference type="EMBL" id="SMAI01000002">
    <property type="protein sequence ID" value="TCT06741.1"/>
    <property type="molecule type" value="Genomic_DNA"/>
</dbReference>
<dbReference type="InterPro" id="IPR021095">
    <property type="entry name" value="DUF3734"/>
</dbReference>
<comment type="caution">
    <text evidence="6">The sequence shown here is derived from an EMBL/GenBank/DDBJ whole genome shotgun (WGS) entry which is preliminary data.</text>
</comment>
<dbReference type="AlphaFoldDB" id="A0A4R3M0X3"/>
<protein>
    <submittedName>
        <fullName evidence="6">NTE family protein</fullName>
    </submittedName>
</protein>
<evidence type="ECO:0000313" key="6">
    <source>
        <dbReference type="EMBL" id="TCT06741.1"/>
    </source>
</evidence>
<dbReference type="SUPFAM" id="SSF52151">
    <property type="entry name" value="FabD/lysophospholipase-like"/>
    <property type="match status" value="1"/>
</dbReference>
<feature type="domain" description="PNPLA" evidence="5">
    <location>
        <begin position="24"/>
        <end position="229"/>
    </location>
</feature>
<organism evidence="6 7">
    <name type="scientific">Aquabacter spiritensis</name>
    <dbReference type="NCBI Taxonomy" id="933073"/>
    <lineage>
        <taxon>Bacteria</taxon>
        <taxon>Pseudomonadati</taxon>
        <taxon>Pseudomonadota</taxon>
        <taxon>Alphaproteobacteria</taxon>
        <taxon>Hyphomicrobiales</taxon>
        <taxon>Xanthobacteraceae</taxon>
        <taxon>Aquabacter</taxon>
    </lineage>
</organism>
<dbReference type="InterPro" id="IPR050301">
    <property type="entry name" value="NTE"/>
</dbReference>
<evidence type="ECO:0000256" key="1">
    <source>
        <dbReference type="ARBA" id="ARBA00022801"/>
    </source>
</evidence>
<dbReference type="Pfam" id="PF12536">
    <property type="entry name" value="DUF3734"/>
    <property type="match status" value="1"/>
</dbReference>
<keyword evidence="2 4" id="KW-0442">Lipid degradation</keyword>
<dbReference type="InterPro" id="IPR002641">
    <property type="entry name" value="PNPLA_dom"/>
</dbReference>
<feature type="active site" description="Proton acceptor" evidence="4">
    <location>
        <position position="216"/>
    </location>
</feature>
<dbReference type="PANTHER" id="PTHR14226">
    <property type="entry name" value="NEUROPATHY TARGET ESTERASE/SWISS CHEESE D.MELANOGASTER"/>
    <property type="match status" value="1"/>
</dbReference>
<evidence type="ECO:0000313" key="7">
    <source>
        <dbReference type="Proteomes" id="UP000294664"/>
    </source>
</evidence>
<evidence type="ECO:0000256" key="3">
    <source>
        <dbReference type="ARBA" id="ARBA00023098"/>
    </source>
</evidence>
<keyword evidence="1 4" id="KW-0378">Hydrolase</keyword>
<accession>A0A4R3M0X3</accession>
<dbReference type="GO" id="GO:0016787">
    <property type="term" value="F:hydrolase activity"/>
    <property type="evidence" value="ECO:0007669"/>
    <property type="project" value="UniProtKB-UniRule"/>
</dbReference>
<evidence type="ECO:0000259" key="5">
    <source>
        <dbReference type="PROSITE" id="PS51635"/>
    </source>
</evidence>
<dbReference type="Pfam" id="PF01734">
    <property type="entry name" value="Patatin"/>
    <property type="match status" value="1"/>
</dbReference>
<sequence>MSTLLSEVPDDIRDVVSDYDRVALVFQGGGALGAYQAGVYEALSLAGAEPNWVSGVSIGAINCALIAGNLPENRVPRLREFWDTVSGRKIWAFTPEGDIYRTLRNQMSAFATINLGQPGFFKPRFPTPWMMPRGADGATSFYDTAPLRDTLLRLVDFDLINSGQKRFSVGAVNVRTGNFVYFDNTTHRIGPEHVMASGALPPAFPPVRIDGEFYWDGGVVSNTPLQWLLDQPEHPSALVFQVDLFSARGDLPRDMFDVIERQKDIGYSSRTRSMTDFFRRVQMLRSKHAEALQRIPEQLRTDEDCQILEEYERSGPVNICHLIYQEKTYERDFKDYEFSGTSMRDHWQSGYEDTLKTLRRRDWLTKPTKHTAIVVHDVHRVED</sequence>
<dbReference type="OrthoDB" id="9807112at2"/>
<keyword evidence="3 4" id="KW-0443">Lipid metabolism</keyword>
<keyword evidence="7" id="KW-1185">Reference proteome</keyword>
<evidence type="ECO:0000256" key="4">
    <source>
        <dbReference type="PROSITE-ProRule" id="PRU01161"/>
    </source>
</evidence>
<dbReference type="CDD" id="cd07209">
    <property type="entry name" value="Pat_hypo_Ecoli_Z1214_like"/>
    <property type="match status" value="1"/>
</dbReference>
<evidence type="ECO:0000256" key="2">
    <source>
        <dbReference type="ARBA" id="ARBA00022963"/>
    </source>
</evidence>
<feature type="short sequence motif" description="GXSXG" evidence="4">
    <location>
        <begin position="55"/>
        <end position="59"/>
    </location>
</feature>
<dbReference type="InterPro" id="IPR016035">
    <property type="entry name" value="Acyl_Trfase/lysoPLipase"/>
</dbReference>